<dbReference type="PRINTS" id="PR01035">
    <property type="entry name" value="TCRTETA"/>
</dbReference>
<keyword evidence="9" id="KW-1185">Reference proteome</keyword>
<dbReference type="Pfam" id="PF07690">
    <property type="entry name" value="MFS_1"/>
    <property type="match status" value="1"/>
</dbReference>
<reference evidence="9" key="1">
    <citation type="submission" date="2011-03" db="EMBL/GenBank/DDBJ databases">
        <title>Draft genome sequence of Brevundimonas diminuta.</title>
        <authorList>
            <person name="Brown P.J.B."/>
            <person name="Buechlein A."/>
            <person name="Hemmerich C."/>
            <person name="Brun Y.V."/>
        </authorList>
    </citation>
    <scope>NUCLEOTIDE SEQUENCE [LARGE SCALE GENOMIC DNA]</scope>
    <source>
        <strain evidence="9">C19</strain>
    </source>
</reference>
<dbReference type="Gene3D" id="1.20.1250.20">
    <property type="entry name" value="MFS general substrate transporter like domains"/>
    <property type="match status" value="1"/>
</dbReference>
<feature type="transmembrane region" description="Helical" evidence="6">
    <location>
        <begin position="101"/>
        <end position="123"/>
    </location>
</feature>
<evidence type="ECO:0000313" key="8">
    <source>
        <dbReference type="EMBL" id="EGF91113.1"/>
    </source>
</evidence>
<dbReference type="SUPFAM" id="SSF103473">
    <property type="entry name" value="MFS general substrate transporter"/>
    <property type="match status" value="1"/>
</dbReference>
<comment type="subcellular location">
    <subcellularLocation>
        <location evidence="1">Membrane</location>
        <topology evidence="1">Multi-pass membrane protein</topology>
    </subcellularLocation>
</comment>
<dbReference type="PANTHER" id="PTHR23504:SF15">
    <property type="entry name" value="MAJOR FACILITATOR SUPERFAMILY (MFS) PROFILE DOMAIN-CONTAINING PROTEIN"/>
    <property type="match status" value="1"/>
</dbReference>
<keyword evidence="2" id="KW-0813">Transport</keyword>
<organism evidence="8 9">
    <name type="scientific">Asticcacaulis biprosthecium C19</name>
    <dbReference type="NCBI Taxonomy" id="715226"/>
    <lineage>
        <taxon>Bacteria</taxon>
        <taxon>Pseudomonadati</taxon>
        <taxon>Pseudomonadota</taxon>
        <taxon>Alphaproteobacteria</taxon>
        <taxon>Caulobacterales</taxon>
        <taxon>Caulobacteraceae</taxon>
        <taxon>Asticcacaulis</taxon>
    </lineage>
</organism>
<proteinExistence type="predicted"/>
<feature type="transmembrane region" description="Helical" evidence="6">
    <location>
        <begin position="273"/>
        <end position="299"/>
    </location>
</feature>
<evidence type="ECO:0000256" key="1">
    <source>
        <dbReference type="ARBA" id="ARBA00004141"/>
    </source>
</evidence>
<accession>F4QP55</accession>
<dbReference type="PANTHER" id="PTHR23504">
    <property type="entry name" value="MAJOR FACILITATOR SUPERFAMILY DOMAIN-CONTAINING PROTEIN 10"/>
    <property type="match status" value="1"/>
</dbReference>
<evidence type="ECO:0000256" key="5">
    <source>
        <dbReference type="ARBA" id="ARBA00023136"/>
    </source>
</evidence>
<gene>
    <name evidence="8" type="ORF">ABI_25270</name>
</gene>
<dbReference type="CDD" id="cd17330">
    <property type="entry name" value="MFS_SLC46_TetA_like"/>
    <property type="match status" value="1"/>
</dbReference>
<feature type="transmembrane region" description="Helical" evidence="6">
    <location>
        <begin position="193"/>
        <end position="215"/>
    </location>
</feature>
<dbReference type="Proteomes" id="UP000006512">
    <property type="component" value="Unassembled WGS sequence"/>
</dbReference>
<dbReference type="EMBL" id="GL883078">
    <property type="protein sequence ID" value="EGF91113.1"/>
    <property type="molecule type" value="Genomic_DNA"/>
</dbReference>
<feature type="transmembrane region" description="Helical" evidence="6">
    <location>
        <begin position="364"/>
        <end position="389"/>
    </location>
</feature>
<dbReference type="PROSITE" id="PS50850">
    <property type="entry name" value="MFS"/>
    <property type="match status" value="1"/>
</dbReference>
<evidence type="ECO:0000256" key="6">
    <source>
        <dbReference type="SAM" id="Phobius"/>
    </source>
</evidence>
<dbReference type="InterPro" id="IPR001958">
    <property type="entry name" value="Tet-R_TetA/multi-R_MdtG-like"/>
</dbReference>
<feature type="transmembrane region" description="Helical" evidence="6">
    <location>
        <begin position="135"/>
        <end position="154"/>
    </location>
</feature>
<feature type="transmembrane region" description="Helical" evidence="6">
    <location>
        <begin position="311"/>
        <end position="329"/>
    </location>
</feature>
<dbReference type="InterPro" id="IPR011701">
    <property type="entry name" value="MFS"/>
</dbReference>
<feature type="transmembrane region" description="Helical" evidence="6">
    <location>
        <begin position="431"/>
        <end position="449"/>
    </location>
</feature>
<sequence>MSELKPAHPPLEDLAVPAADPVRMDTVGADAARVWDSPDDDDDNPRDTRTFFRGRLLWTVRQYIREHGPLAAMLAVVFVNLAGYGIMVPLIPFFASSLNAAPWQVTLMFSIYYLGQFFAEPYFGRLSDRIGRKPILILTTALSVPFYIALAFAPNIWIAIAIRFFSGLSSGNISTIQSYVSDISRPDQRASRMSLIGAAFSLGIMIGPVIVGLLSHAPVTGGQFRPPLIAAAILSAIACVMVMLYVRESRQRTQTTVPPPILRSLKDALKNPVTLRVILATLGYMATFATLEATFGLWVKVRFGWDVAKTATIFPIIGVTAVIMLLVVMRPLVRRYGESKVLACGLFLFGLSFALQSLHNVEGLIAPIVVLGTIGQSVIFSTICAILSITTPSDRTGAMLGLNMSIGAMARITGPMIAGVLFSTFGPNAPLWMGAALTIPAAVLALQIGRLKKAY</sequence>
<keyword evidence="4 6" id="KW-1133">Transmembrane helix</keyword>
<feature type="transmembrane region" description="Helical" evidence="6">
    <location>
        <begin position="341"/>
        <end position="358"/>
    </location>
</feature>
<dbReference type="InterPro" id="IPR020846">
    <property type="entry name" value="MFS_dom"/>
</dbReference>
<keyword evidence="5 6" id="KW-0472">Membrane</keyword>
<protein>
    <submittedName>
        <fullName evidence="8">Major Facilitator Superfamily protein</fullName>
    </submittedName>
</protein>
<dbReference type="GO" id="GO:0016020">
    <property type="term" value="C:membrane"/>
    <property type="evidence" value="ECO:0007669"/>
    <property type="project" value="UniProtKB-SubCell"/>
</dbReference>
<dbReference type="AlphaFoldDB" id="F4QP55"/>
<dbReference type="STRING" id="715226.ABI_25270"/>
<evidence type="ECO:0000256" key="4">
    <source>
        <dbReference type="ARBA" id="ARBA00022989"/>
    </source>
</evidence>
<dbReference type="HOGENOM" id="CLU_001265_10_11_5"/>
<feature type="domain" description="Major facilitator superfamily (MFS) profile" evidence="7">
    <location>
        <begin position="69"/>
        <end position="453"/>
    </location>
</feature>
<evidence type="ECO:0000313" key="9">
    <source>
        <dbReference type="Proteomes" id="UP000006512"/>
    </source>
</evidence>
<dbReference type="InterPro" id="IPR036259">
    <property type="entry name" value="MFS_trans_sf"/>
</dbReference>
<dbReference type="eggNOG" id="COG2814">
    <property type="taxonomic scope" value="Bacteria"/>
</dbReference>
<feature type="transmembrane region" description="Helical" evidence="6">
    <location>
        <begin position="70"/>
        <end position="95"/>
    </location>
</feature>
<evidence type="ECO:0000259" key="7">
    <source>
        <dbReference type="PROSITE" id="PS50850"/>
    </source>
</evidence>
<dbReference type="RefSeq" id="WP_006273301.1">
    <property type="nucleotide sequence ID" value="NZ_GL883078.1"/>
</dbReference>
<feature type="transmembrane region" description="Helical" evidence="6">
    <location>
        <begin position="401"/>
        <end position="425"/>
    </location>
</feature>
<feature type="transmembrane region" description="Helical" evidence="6">
    <location>
        <begin position="227"/>
        <end position="246"/>
    </location>
</feature>
<keyword evidence="3 6" id="KW-0812">Transmembrane</keyword>
<evidence type="ECO:0000256" key="3">
    <source>
        <dbReference type="ARBA" id="ARBA00022692"/>
    </source>
</evidence>
<evidence type="ECO:0000256" key="2">
    <source>
        <dbReference type="ARBA" id="ARBA00022448"/>
    </source>
</evidence>
<dbReference type="GO" id="GO:0022857">
    <property type="term" value="F:transmembrane transporter activity"/>
    <property type="evidence" value="ECO:0007669"/>
    <property type="project" value="InterPro"/>
</dbReference>
<name>F4QP55_9CAUL</name>